<dbReference type="SUPFAM" id="SSF52091">
    <property type="entry name" value="SpoIIaa-like"/>
    <property type="match status" value="1"/>
</dbReference>
<evidence type="ECO:0000259" key="2">
    <source>
        <dbReference type="PROSITE" id="PS50801"/>
    </source>
</evidence>
<proteinExistence type="predicted"/>
<reference evidence="3 4" key="1">
    <citation type="submission" date="2023-09" db="EMBL/GenBank/DDBJ databases">
        <title>Micromonospora halotolerans DSM 45598 genome sequence.</title>
        <authorList>
            <person name="Mo P."/>
        </authorList>
    </citation>
    <scope>NUCLEOTIDE SEQUENCE [LARGE SCALE GENOMIC DNA]</scope>
    <source>
        <strain evidence="3 4">DSM 45598</strain>
    </source>
</reference>
<evidence type="ECO:0000313" key="3">
    <source>
        <dbReference type="EMBL" id="WNM38477.1"/>
    </source>
</evidence>
<organism evidence="3 4">
    <name type="scientific">Micromonospora halotolerans</name>
    <dbReference type="NCBI Taxonomy" id="709879"/>
    <lineage>
        <taxon>Bacteria</taxon>
        <taxon>Bacillati</taxon>
        <taxon>Actinomycetota</taxon>
        <taxon>Actinomycetes</taxon>
        <taxon>Micromonosporales</taxon>
        <taxon>Micromonosporaceae</taxon>
        <taxon>Micromonospora</taxon>
    </lineage>
</organism>
<keyword evidence="1" id="KW-1133">Transmembrane helix</keyword>
<evidence type="ECO:0000256" key="1">
    <source>
        <dbReference type="SAM" id="Phobius"/>
    </source>
</evidence>
<protein>
    <submittedName>
        <fullName evidence="3">STAS domain-containing protein</fullName>
    </submittedName>
</protein>
<dbReference type="InterPro" id="IPR036513">
    <property type="entry name" value="STAS_dom_sf"/>
</dbReference>
<keyword evidence="1" id="KW-0812">Transmembrane</keyword>
<sequence>MSVHYAQHPVAPQITRRPTLSLALAREGPAVVVEVGGPVDMATVDPLVRLVDRQLSGHAPPVLVLDLSAVTFFCAAGVNALLTIRARVGSAGCTLVLRRPSRITVAVLAIVGLTDEFTTE</sequence>
<evidence type="ECO:0000313" key="4">
    <source>
        <dbReference type="Proteomes" id="UP001303001"/>
    </source>
</evidence>
<keyword evidence="1" id="KW-0472">Membrane</keyword>
<accession>A0ABY9ZT90</accession>
<dbReference type="EMBL" id="CP134876">
    <property type="protein sequence ID" value="WNM38477.1"/>
    <property type="molecule type" value="Genomic_DNA"/>
</dbReference>
<feature type="domain" description="STAS" evidence="2">
    <location>
        <begin position="20"/>
        <end position="120"/>
    </location>
</feature>
<feature type="transmembrane region" description="Helical" evidence="1">
    <location>
        <begin position="62"/>
        <end position="82"/>
    </location>
</feature>
<dbReference type="CDD" id="cd07043">
    <property type="entry name" value="STAS_anti-anti-sigma_factors"/>
    <property type="match status" value="1"/>
</dbReference>
<keyword evidence="4" id="KW-1185">Reference proteome</keyword>
<dbReference type="PROSITE" id="PS50801">
    <property type="entry name" value="STAS"/>
    <property type="match status" value="1"/>
</dbReference>
<dbReference type="Proteomes" id="UP001303001">
    <property type="component" value="Chromosome"/>
</dbReference>
<dbReference type="Gene3D" id="3.30.750.24">
    <property type="entry name" value="STAS domain"/>
    <property type="match status" value="1"/>
</dbReference>
<dbReference type="Pfam" id="PF01740">
    <property type="entry name" value="STAS"/>
    <property type="match status" value="1"/>
</dbReference>
<dbReference type="RefSeq" id="WP_313720116.1">
    <property type="nucleotide sequence ID" value="NZ_CP134876.1"/>
</dbReference>
<name>A0ABY9ZT90_9ACTN</name>
<dbReference type="InterPro" id="IPR002645">
    <property type="entry name" value="STAS_dom"/>
</dbReference>
<gene>
    <name evidence="3" type="ORF">RMN56_25575</name>
</gene>